<gene>
    <name evidence="2" type="ORF">HLY00_790</name>
</gene>
<keyword evidence="3" id="KW-1185">Reference proteome</keyword>
<evidence type="ECO:0000313" key="2">
    <source>
        <dbReference type="EMBL" id="NVN52123.1"/>
    </source>
</evidence>
<evidence type="ECO:0000313" key="3">
    <source>
        <dbReference type="Proteomes" id="UP000570517"/>
    </source>
</evidence>
<feature type="transmembrane region" description="Helical" evidence="1">
    <location>
        <begin position="82"/>
        <end position="100"/>
    </location>
</feature>
<sequence length="154" mass="16144">MAGTPKYMAVQGAALIVGSALVLIGVLGFVPGVTTHLDQLAWAGQRSGAMLFGTFLVSALVNILHLLIGAAGFILARSYAGARAYLLGGGLIYLGLWLYGMFVEHGSSAHVLPFNSADNWLHAGLGGVMVLLAVTLAGQRDPTKRRPRRMRSAA</sequence>
<feature type="transmembrane region" description="Helical" evidence="1">
    <location>
        <begin position="12"/>
        <end position="30"/>
    </location>
</feature>
<proteinExistence type="predicted"/>
<keyword evidence="1" id="KW-0472">Membrane</keyword>
<feature type="transmembrane region" description="Helical" evidence="1">
    <location>
        <begin position="50"/>
        <end position="75"/>
    </location>
</feature>
<protein>
    <recommendedName>
        <fullName evidence="4">DUF4383 domain-containing protein</fullName>
    </recommendedName>
</protein>
<name>A0A850PUI9_9MYCO</name>
<keyword evidence="1" id="KW-1133">Transmembrane helix</keyword>
<dbReference type="Pfam" id="PF14325">
    <property type="entry name" value="DUF4383"/>
    <property type="match status" value="1"/>
</dbReference>
<keyword evidence="1" id="KW-0812">Transmembrane</keyword>
<evidence type="ECO:0008006" key="4">
    <source>
        <dbReference type="Google" id="ProtNLM"/>
    </source>
</evidence>
<dbReference type="EMBL" id="JABFYL010000041">
    <property type="protein sequence ID" value="NVN52123.1"/>
    <property type="molecule type" value="Genomic_DNA"/>
</dbReference>
<accession>A0A850PUI9</accession>
<comment type="caution">
    <text evidence="2">The sequence shown here is derived from an EMBL/GenBank/DDBJ whole genome shotgun (WGS) entry which is preliminary data.</text>
</comment>
<dbReference type="RefSeq" id="WP_178360405.1">
    <property type="nucleotide sequence ID" value="NZ_JABFYL010000041.1"/>
</dbReference>
<reference evidence="2 3" key="1">
    <citation type="submission" date="2020-05" db="EMBL/GenBank/DDBJ databases">
        <title>Draft genome sequence of Mycobacterium hippocampi DL, isolated from European seabass, Dicentrarchus labrax, reared in fish farms.</title>
        <authorList>
            <person name="Stathopoulou P."/>
            <person name="Asimakis E."/>
            <person name="Tzokas K."/>
            <person name="Batargias C."/>
            <person name="Tsiamis G."/>
        </authorList>
    </citation>
    <scope>NUCLEOTIDE SEQUENCE [LARGE SCALE GENOMIC DNA]</scope>
    <source>
        <strain evidence="2 3">DL</strain>
    </source>
</reference>
<organism evidence="2 3">
    <name type="scientific">Mycolicibacterium hippocampi</name>
    <dbReference type="NCBI Taxonomy" id="659824"/>
    <lineage>
        <taxon>Bacteria</taxon>
        <taxon>Bacillati</taxon>
        <taxon>Actinomycetota</taxon>
        <taxon>Actinomycetes</taxon>
        <taxon>Mycobacteriales</taxon>
        <taxon>Mycobacteriaceae</taxon>
        <taxon>Mycolicibacterium</taxon>
    </lineage>
</organism>
<dbReference type="Proteomes" id="UP000570517">
    <property type="component" value="Unassembled WGS sequence"/>
</dbReference>
<feature type="transmembrane region" description="Helical" evidence="1">
    <location>
        <begin position="120"/>
        <end position="138"/>
    </location>
</feature>
<dbReference type="AlphaFoldDB" id="A0A850PUI9"/>
<evidence type="ECO:0000256" key="1">
    <source>
        <dbReference type="SAM" id="Phobius"/>
    </source>
</evidence>